<evidence type="ECO:0000313" key="4">
    <source>
        <dbReference type="EMBL" id="RMZ40998.1"/>
    </source>
</evidence>
<feature type="domain" description="DUF8212" evidence="3">
    <location>
        <begin position="222"/>
        <end position="251"/>
    </location>
</feature>
<dbReference type="InterPro" id="IPR036770">
    <property type="entry name" value="Ankyrin_rpt-contain_sf"/>
</dbReference>
<evidence type="ECO:0000256" key="1">
    <source>
        <dbReference type="PROSITE-ProRule" id="PRU00023"/>
    </source>
</evidence>
<gene>
    <name evidence="4" type="ORF">CA14_001246</name>
</gene>
<keyword evidence="1" id="KW-0040">ANK repeat</keyword>
<dbReference type="PANTHER" id="PTHR10622">
    <property type="entry name" value="HET DOMAIN-CONTAINING PROTEIN"/>
    <property type="match status" value="1"/>
</dbReference>
<protein>
    <submittedName>
        <fullName evidence="4">HET and Ankyrin domain protein</fullName>
    </submittedName>
</protein>
<evidence type="ECO:0000259" key="2">
    <source>
        <dbReference type="Pfam" id="PF06985"/>
    </source>
</evidence>
<dbReference type="Pfam" id="PF26640">
    <property type="entry name" value="DUF8212"/>
    <property type="match status" value="1"/>
</dbReference>
<dbReference type="Pfam" id="PF00023">
    <property type="entry name" value="Ank"/>
    <property type="match status" value="1"/>
</dbReference>
<dbReference type="InterPro" id="IPR010730">
    <property type="entry name" value="HET"/>
</dbReference>
<dbReference type="SMART" id="SM00248">
    <property type="entry name" value="ANK"/>
    <property type="match status" value="3"/>
</dbReference>
<organism evidence="4 5">
    <name type="scientific">Aspergillus flavus</name>
    <dbReference type="NCBI Taxonomy" id="5059"/>
    <lineage>
        <taxon>Eukaryota</taxon>
        <taxon>Fungi</taxon>
        <taxon>Dikarya</taxon>
        <taxon>Ascomycota</taxon>
        <taxon>Pezizomycotina</taxon>
        <taxon>Eurotiomycetes</taxon>
        <taxon>Eurotiomycetidae</taxon>
        <taxon>Eurotiales</taxon>
        <taxon>Aspergillaceae</taxon>
        <taxon>Aspergillus</taxon>
        <taxon>Aspergillus subgen. Circumdati</taxon>
    </lineage>
</organism>
<dbReference type="PROSITE" id="PS50088">
    <property type="entry name" value="ANK_REPEAT"/>
    <property type="match status" value="3"/>
</dbReference>
<dbReference type="PROSITE" id="PS50297">
    <property type="entry name" value="ANK_REP_REGION"/>
    <property type="match status" value="3"/>
</dbReference>
<dbReference type="AlphaFoldDB" id="A0AB74C339"/>
<dbReference type="Gene3D" id="1.25.40.20">
    <property type="entry name" value="Ankyrin repeat-containing domain"/>
    <property type="match status" value="2"/>
</dbReference>
<dbReference type="EMBL" id="QQZZ01000125">
    <property type="protein sequence ID" value="RMZ40998.1"/>
    <property type="molecule type" value="Genomic_DNA"/>
</dbReference>
<feature type="repeat" description="ANK" evidence="1">
    <location>
        <begin position="422"/>
        <end position="454"/>
    </location>
</feature>
<comment type="caution">
    <text evidence="4">The sequence shown here is derived from an EMBL/GenBank/DDBJ whole genome shotgun (WGS) entry which is preliminary data.</text>
</comment>
<feature type="repeat" description="ANK" evidence="1">
    <location>
        <begin position="488"/>
        <end position="519"/>
    </location>
</feature>
<dbReference type="Proteomes" id="UP000275480">
    <property type="component" value="Unassembled WGS sequence"/>
</dbReference>
<evidence type="ECO:0000313" key="5">
    <source>
        <dbReference type="Proteomes" id="UP000275480"/>
    </source>
</evidence>
<feature type="repeat" description="ANK" evidence="1">
    <location>
        <begin position="455"/>
        <end position="487"/>
    </location>
</feature>
<sequence>MRLLKTTKSEEGKFVVELFMDDQLQHLQYAILSHTWGSDEVTLQDINDPSGKSRTGYKKIEDCCSMARKMEYQYVWIDTCCIDKTSSAELSEAINSMFLWYQEASVCYAYLFDVPGTPFEKSKWFTRGWTLQELIAPQNVIFFDENWRELGDKKSLGSRISECTRIPESVLSGEKGIDMFSTAQRMSWAAKRKTSRIEDRAYCLMGLFGVNMPLIYGEREAAYIRLQEEILQISEDQSLFAWKSSDTRAGLLATSPAAFIDSHDIVPREAFDTFNNPLIISGKGIHLDLYLIGLEQAGLGLAVLQCREIGKGDTSVAIFVHDPSLTLERVKRVHCDDLLNIDLKKYRRYQYRMTRMCIQAGRMTRSQTPRDSEAYNISLPIEIYPKTTPMQIMNWHSSGAEIYLWLLVARGNLEAALNKVSNDRTPLSWAAENGLEKYVTILLKRGAAVERGGKAEATPLSLACRNGYTAIVRLLLDKGANTGVIDSRGKTPLTYCSQFGNEDIVRVLIDKGADLEAKD</sequence>
<reference evidence="4 5" key="1">
    <citation type="submission" date="2018-07" db="EMBL/GenBank/DDBJ databases">
        <title>Identification of spontaneous genetic mutation associated with occurrence of a yellow conidial color mutant of Aspergillus flavus.</title>
        <authorList>
            <person name="Chang P.-K."/>
            <person name="Mack B.M."/>
            <person name="Scharfenstein L."/>
            <person name="Gilbert M.K."/>
        </authorList>
    </citation>
    <scope>NUCLEOTIDE SEQUENCE [LARGE SCALE GENOMIC DNA]</scope>
    <source>
        <strain evidence="4 5">CA14</strain>
    </source>
</reference>
<dbReference type="Pfam" id="PF06985">
    <property type="entry name" value="HET"/>
    <property type="match status" value="1"/>
</dbReference>
<feature type="domain" description="Heterokaryon incompatibility" evidence="2">
    <location>
        <begin position="29"/>
        <end position="111"/>
    </location>
</feature>
<dbReference type="InterPro" id="IPR058525">
    <property type="entry name" value="DUF8212"/>
</dbReference>
<proteinExistence type="predicted"/>
<evidence type="ECO:0000259" key="3">
    <source>
        <dbReference type="Pfam" id="PF26640"/>
    </source>
</evidence>
<name>A0AB74C339_ASPFL</name>
<dbReference type="PANTHER" id="PTHR10622:SF10">
    <property type="entry name" value="HET DOMAIN-CONTAINING PROTEIN"/>
    <property type="match status" value="1"/>
</dbReference>
<dbReference type="SUPFAM" id="SSF48403">
    <property type="entry name" value="Ankyrin repeat"/>
    <property type="match status" value="1"/>
</dbReference>
<accession>A0AB74C339</accession>
<dbReference type="Pfam" id="PF12796">
    <property type="entry name" value="Ank_2"/>
    <property type="match status" value="1"/>
</dbReference>
<dbReference type="InterPro" id="IPR002110">
    <property type="entry name" value="Ankyrin_rpt"/>
</dbReference>